<keyword evidence="3" id="KW-1185">Reference proteome</keyword>
<protein>
    <submittedName>
        <fullName evidence="2">Uncharacterized protein</fullName>
    </submittedName>
</protein>
<accession>A0ABR0IRZ7</accession>
<comment type="caution">
    <text evidence="2">The sequence shown here is derived from an EMBL/GenBank/DDBJ whole genome shotgun (WGS) entry which is preliminary data.</text>
</comment>
<evidence type="ECO:0000313" key="3">
    <source>
        <dbReference type="Proteomes" id="UP001323617"/>
    </source>
</evidence>
<evidence type="ECO:0000256" key="1">
    <source>
        <dbReference type="SAM" id="MobiDB-lite"/>
    </source>
</evidence>
<proteinExistence type="predicted"/>
<feature type="region of interest" description="Disordered" evidence="1">
    <location>
        <begin position="1"/>
        <end position="129"/>
    </location>
</feature>
<dbReference type="GeneID" id="87960548"/>
<dbReference type="EMBL" id="JAFFHC010000001">
    <property type="protein sequence ID" value="KAK4682641.1"/>
    <property type="molecule type" value="Genomic_DNA"/>
</dbReference>
<feature type="compositionally biased region" description="Basic residues" evidence="1">
    <location>
        <begin position="45"/>
        <end position="59"/>
    </location>
</feature>
<sequence length="129" mass="14553">MEQYNNIQGRKAARQSYERSSEGGKSQSKPIRRTQNFYQINGRPRPQKPIRRQPNKLSKKREPQPGSQSLNRVPFPYGYPAHRPWCKRPGATKHQPAGDRPVARQKAGALQPADSSTLRACTNAASCSR</sequence>
<evidence type="ECO:0000313" key="2">
    <source>
        <dbReference type="EMBL" id="KAK4682641.1"/>
    </source>
</evidence>
<reference evidence="2 3" key="1">
    <citation type="journal article" date="2023" name="bioRxiv">
        <title>High-quality genome assemblies of four members of thePodospora anserinaspecies complex.</title>
        <authorList>
            <person name="Ament-Velasquez S.L."/>
            <person name="Vogan A.A."/>
            <person name="Wallerman O."/>
            <person name="Hartmann F."/>
            <person name="Gautier V."/>
            <person name="Silar P."/>
            <person name="Giraud T."/>
            <person name="Johannesson H."/>
        </authorList>
    </citation>
    <scope>NUCLEOTIDE SEQUENCE [LARGE SCALE GENOMIC DNA]</scope>
    <source>
        <strain evidence="2 3">CBS 124.78</strain>
    </source>
</reference>
<dbReference type="RefSeq" id="XP_062806111.1">
    <property type="nucleotide sequence ID" value="XM_062940061.1"/>
</dbReference>
<organism evidence="2 3">
    <name type="scientific">Podospora pseudoanserina</name>
    <dbReference type="NCBI Taxonomy" id="2609844"/>
    <lineage>
        <taxon>Eukaryota</taxon>
        <taxon>Fungi</taxon>
        <taxon>Dikarya</taxon>
        <taxon>Ascomycota</taxon>
        <taxon>Pezizomycotina</taxon>
        <taxon>Sordariomycetes</taxon>
        <taxon>Sordariomycetidae</taxon>
        <taxon>Sordariales</taxon>
        <taxon>Podosporaceae</taxon>
        <taxon>Podospora</taxon>
    </lineage>
</organism>
<name>A0ABR0IRZ7_9PEZI</name>
<feature type="compositionally biased region" description="Polar residues" evidence="1">
    <location>
        <begin position="113"/>
        <end position="129"/>
    </location>
</feature>
<gene>
    <name evidence="2" type="ORF">QC764_0021280</name>
</gene>
<feature type="compositionally biased region" description="Polar residues" evidence="1">
    <location>
        <begin position="23"/>
        <end position="39"/>
    </location>
</feature>
<dbReference type="Proteomes" id="UP001323617">
    <property type="component" value="Unassembled WGS sequence"/>
</dbReference>